<evidence type="ECO:0000313" key="1">
    <source>
        <dbReference type="EMBL" id="COV48065.1"/>
    </source>
</evidence>
<dbReference type="EMBL" id="CSAJ01000021">
    <property type="protein sequence ID" value="COV48065.1"/>
    <property type="molecule type" value="Genomic_DNA"/>
</dbReference>
<protein>
    <submittedName>
        <fullName evidence="1">Uncharacterized protein</fullName>
    </submittedName>
</protein>
<dbReference type="Proteomes" id="UP000044938">
    <property type="component" value="Unassembled WGS sequence"/>
</dbReference>
<accession>A0A655I3X2</accession>
<gene>
    <name evidence="1" type="ORF">ERS007720_00311</name>
</gene>
<reference evidence="1 2" key="1">
    <citation type="submission" date="2015-03" db="EMBL/GenBank/DDBJ databases">
        <authorList>
            <consortium name="Pathogen Informatics"/>
        </authorList>
    </citation>
    <scope>NUCLEOTIDE SEQUENCE [LARGE SCALE GENOMIC DNA]</scope>
    <source>
        <strain evidence="1 2">M09401471</strain>
    </source>
</reference>
<proteinExistence type="predicted"/>
<evidence type="ECO:0000313" key="2">
    <source>
        <dbReference type="Proteomes" id="UP000044938"/>
    </source>
</evidence>
<organism evidence="1 2">
    <name type="scientific">Mycobacterium tuberculosis</name>
    <dbReference type="NCBI Taxonomy" id="1773"/>
    <lineage>
        <taxon>Bacteria</taxon>
        <taxon>Bacillati</taxon>
        <taxon>Actinomycetota</taxon>
        <taxon>Actinomycetes</taxon>
        <taxon>Mycobacteriales</taxon>
        <taxon>Mycobacteriaceae</taxon>
        <taxon>Mycobacterium</taxon>
        <taxon>Mycobacterium tuberculosis complex</taxon>
    </lineage>
</organism>
<name>A0A655I3X2_MYCTX</name>
<dbReference type="AlphaFoldDB" id="A0A655I3X2"/>
<sequence length="35" mass="3770">MANLPRTLPLGRGRAEKAHCLTVVTGLTGQTCEKF</sequence>